<keyword evidence="1" id="KW-0812">Transmembrane</keyword>
<proteinExistence type="predicted"/>
<dbReference type="GO" id="GO:0004721">
    <property type="term" value="F:phosphoprotein phosphatase activity"/>
    <property type="evidence" value="ECO:0007669"/>
    <property type="project" value="TreeGrafter"/>
</dbReference>
<name>A0A9W7DEM3_AMBMO</name>
<keyword evidence="4" id="KW-1185">Reference proteome</keyword>
<feature type="transmembrane region" description="Helical" evidence="1">
    <location>
        <begin position="12"/>
        <end position="33"/>
    </location>
</feature>
<dbReference type="Pfam" id="PF00149">
    <property type="entry name" value="Metallophos"/>
    <property type="match status" value="1"/>
</dbReference>
<dbReference type="CDD" id="cd07383">
    <property type="entry name" value="MPP_Dcr2"/>
    <property type="match status" value="1"/>
</dbReference>
<accession>A0A9W7DEM3</accession>
<evidence type="ECO:0000256" key="1">
    <source>
        <dbReference type="SAM" id="Phobius"/>
    </source>
</evidence>
<evidence type="ECO:0000313" key="4">
    <source>
        <dbReference type="Proteomes" id="UP001165063"/>
    </source>
</evidence>
<dbReference type="InterPro" id="IPR004843">
    <property type="entry name" value="Calcineurin-like_PHP"/>
</dbReference>
<dbReference type="OrthoDB" id="783096at2759"/>
<reference evidence="3" key="1">
    <citation type="submission" date="2023-04" db="EMBL/GenBank/DDBJ databases">
        <title>Ambrosiozyma monospora NBRC 1965.</title>
        <authorList>
            <person name="Ichikawa N."/>
            <person name="Sato H."/>
            <person name="Tonouchi N."/>
        </authorList>
    </citation>
    <scope>NUCLEOTIDE SEQUENCE</scope>
    <source>
        <strain evidence="3">NBRC 1965</strain>
    </source>
</reference>
<dbReference type="GO" id="GO:0005737">
    <property type="term" value="C:cytoplasm"/>
    <property type="evidence" value="ECO:0007669"/>
    <property type="project" value="TreeGrafter"/>
</dbReference>
<protein>
    <submittedName>
        <fullName evidence="3">Unnamed protein product</fullName>
    </submittedName>
</protein>
<dbReference type="PANTHER" id="PTHR32440:SF0">
    <property type="entry name" value="PHOSPHATASE DCR2-RELATED"/>
    <property type="match status" value="1"/>
</dbReference>
<dbReference type="AlphaFoldDB" id="A0A9W7DEM3"/>
<dbReference type="Proteomes" id="UP001165063">
    <property type="component" value="Unassembled WGS sequence"/>
</dbReference>
<keyword evidence="1" id="KW-1133">Transmembrane helix</keyword>
<organism evidence="3 4">
    <name type="scientific">Ambrosiozyma monospora</name>
    <name type="common">Yeast</name>
    <name type="synonym">Endomycopsis monosporus</name>
    <dbReference type="NCBI Taxonomy" id="43982"/>
    <lineage>
        <taxon>Eukaryota</taxon>
        <taxon>Fungi</taxon>
        <taxon>Dikarya</taxon>
        <taxon>Ascomycota</taxon>
        <taxon>Saccharomycotina</taxon>
        <taxon>Pichiomycetes</taxon>
        <taxon>Pichiales</taxon>
        <taxon>Pichiaceae</taxon>
        <taxon>Ambrosiozyma</taxon>
    </lineage>
</organism>
<evidence type="ECO:0000313" key="3">
    <source>
        <dbReference type="EMBL" id="GMG24299.1"/>
    </source>
</evidence>
<dbReference type="SUPFAM" id="SSF56300">
    <property type="entry name" value="Metallo-dependent phosphatases"/>
    <property type="match status" value="1"/>
</dbReference>
<gene>
    <name evidence="3" type="ORF">Amon01_000291700</name>
</gene>
<dbReference type="PANTHER" id="PTHR32440">
    <property type="entry name" value="PHOSPHATASE DCR2-RELATED-RELATED"/>
    <property type="match status" value="1"/>
</dbReference>
<evidence type="ECO:0000259" key="2">
    <source>
        <dbReference type="Pfam" id="PF00149"/>
    </source>
</evidence>
<dbReference type="InterPro" id="IPR029052">
    <property type="entry name" value="Metallo-depent_PP-like"/>
</dbReference>
<keyword evidence="1" id="KW-0472">Membrane</keyword>
<feature type="domain" description="Calcineurin-like phosphoesterase" evidence="2">
    <location>
        <begin position="293"/>
        <end position="547"/>
    </location>
</feature>
<comment type="caution">
    <text evidence="3">The sequence shown here is derived from an EMBL/GenBank/DDBJ whole genome shotgun (WGS) entry which is preliminary data.</text>
</comment>
<dbReference type="EMBL" id="BSXU01001145">
    <property type="protein sequence ID" value="GMG24299.1"/>
    <property type="molecule type" value="Genomic_DNA"/>
</dbReference>
<sequence length="617" mass="69302">MAFGLTRQAQRLALYLSVFIVAGILVAKFTGFFDSSFHPIYSQVTGNKFNDKKTGDDKPVIIDLEFRTCTHFLSKRGSCDPLASWIDNIPDPESTSSEIPMVWERIPKDLNLGKKWFFETYIFQKTVSSLDAQASQIKVVNDIAIESAFDTAKLVNNRKRIPLKIVKEYQDVINNNGKGLSDMVIPTVEQTEAMGWRRKQYGLWVKYGQLSISQSLTGINVLFGHDCVDPRPNWKLIDTPLSFHLKDKYSGGKASGKVGTHDNDGDVYVTIRRKLASNAQLPEIKLAPKDGKFKILQVADLHFSTGYGRCRDTYPALAKDEECLADHRTLKFIDTVLQFEQPDLVVMTGDQVFGSDSPDSQTTIFKACAPFIKAKVPYAMVFGNHDDEGSMDRETLMQIVKFLPYSVSRSGPKDVSGVGNFYLTVAAAKNSASIAANLFFLDSHKYSLMPKVPGYDYLKDDQLQYVMHVHEDLTRSKQENDIQPLQMAFFHIPLPEYRDFDDPSTGKKRTIVGMFKEGITAPQYNSGMYHLLSEVGVDVVSVGHDHCNDYCLKEDMWLCYGGAAGEGGYAGYGGTTRRMRVYELDFIDQSITTWKRLETTPSKVFGEQLLVSKGELT</sequence>
<dbReference type="Gene3D" id="3.60.21.10">
    <property type="match status" value="1"/>
</dbReference>